<sequence>MGLLDQLWDDTVAGPRPESGLGKLRKFSTFSSRSNSGKESEGGGRMKAYGDPDATPSEEAAAIRVTRSITIVKPPGNQSGTPPVSPAGSTPPVSPFADGSSIRNLHWEVEVEEGGLYSEGDQCPMLTRSRVRFDPGALLLLTTCEL</sequence>
<dbReference type="PANTHER" id="PTHR33565:SF1">
    <property type="entry name" value="DORMANCY-ASSOCIATED PROTEIN HOMOLOG 3"/>
    <property type="match status" value="1"/>
</dbReference>
<feature type="region of interest" description="Disordered" evidence="2">
    <location>
        <begin position="1"/>
        <end position="56"/>
    </location>
</feature>
<proteinExistence type="inferred from homology"/>
<accession>A0A059B741</accession>
<name>A0A059B741_EUCGR</name>
<dbReference type="InterPro" id="IPR008406">
    <property type="entry name" value="DRM/ARP"/>
</dbReference>
<evidence type="ECO:0000313" key="3">
    <source>
        <dbReference type="EMBL" id="KCW61859.1"/>
    </source>
</evidence>
<dbReference type="Pfam" id="PF05564">
    <property type="entry name" value="Auxin_repressed"/>
    <property type="match status" value="1"/>
</dbReference>
<gene>
    <name evidence="3" type="ORF">EUGRSUZ_H04545</name>
</gene>
<evidence type="ECO:0000256" key="2">
    <source>
        <dbReference type="SAM" id="MobiDB-lite"/>
    </source>
</evidence>
<dbReference type="Gramene" id="KCW61859">
    <property type="protein sequence ID" value="KCW61859"/>
    <property type="gene ID" value="EUGRSUZ_H04545"/>
</dbReference>
<evidence type="ECO:0000256" key="1">
    <source>
        <dbReference type="ARBA" id="ARBA00010502"/>
    </source>
</evidence>
<dbReference type="eggNOG" id="ENOG502S6R7">
    <property type="taxonomic scope" value="Eukaryota"/>
</dbReference>
<dbReference type="OrthoDB" id="1912652at2759"/>
<comment type="similarity">
    <text evidence="1">Belongs to the DRM1/ARP family.</text>
</comment>
<dbReference type="PANTHER" id="PTHR33565">
    <property type="entry name" value="DORMANCY-ASSOCIATED PROTEIN 1"/>
    <property type="match status" value="1"/>
</dbReference>
<feature type="region of interest" description="Disordered" evidence="2">
    <location>
        <begin position="72"/>
        <end position="100"/>
    </location>
</feature>
<dbReference type="AlphaFoldDB" id="A0A059B741"/>
<dbReference type="OMA" id="ESHQFRR"/>
<dbReference type="KEGG" id="egr:104415611"/>
<dbReference type="InParanoid" id="A0A059B741"/>
<feature type="compositionally biased region" description="Basic and acidic residues" evidence="2">
    <location>
        <begin position="36"/>
        <end position="50"/>
    </location>
</feature>
<reference evidence="3" key="1">
    <citation type="submission" date="2013-07" db="EMBL/GenBank/DDBJ databases">
        <title>The genome of Eucalyptus grandis.</title>
        <authorList>
            <person name="Schmutz J."/>
            <person name="Hayes R."/>
            <person name="Myburg A."/>
            <person name="Tuskan G."/>
            <person name="Grattapaglia D."/>
            <person name="Rokhsar D.S."/>
        </authorList>
    </citation>
    <scope>NUCLEOTIDE SEQUENCE</scope>
    <source>
        <tissue evidence="3">Leaf extractions</tissue>
    </source>
</reference>
<dbReference type="STRING" id="71139.A0A059B741"/>
<protein>
    <submittedName>
        <fullName evidence="3">Uncharacterized protein</fullName>
    </submittedName>
</protein>
<organism evidence="3">
    <name type="scientific">Eucalyptus grandis</name>
    <name type="common">Flooded gum</name>
    <dbReference type="NCBI Taxonomy" id="71139"/>
    <lineage>
        <taxon>Eukaryota</taxon>
        <taxon>Viridiplantae</taxon>
        <taxon>Streptophyta</taxon>
        <taxon>Embryophyta</taxon>
        <taxon>Tracheophyta</taxon>
        <taxon>Spermatophyta</taxon>
        <taxon>Magnoliopsida</taxon>
        <taxon>eudicotyledons</taxon>
        <taxon>Gunneridae</taxon>
        <taxon>Pentapetalae</taxon>
        <taxon>rosids</taxon>
        <taxon>malvids</taxon>
        <taxon>Myrtales</taxon>
        <taxon>Myrtaceae</taxon>
        <taxon>Myrtoideae</taxon>
        <taxon>Eucalypteae</taxon>
        <taxon>Eucalyptus</taxon>
    </lineage>
</organism>
<dbReference type="EMBL" id="KK198760">
    <property type="protein sequence ID" value="KCW61859.1"/>
    <property type="molecule type" value="Genomic_DNA"/>
</dbReference>